<evidence type="ECO:0000313" key="2">
    <source>
        <dbReference type="EMBL" id="MBB5058540.1"/>
    </source>
</evidence>
<organism evidence="2 3">
    <name type="scientific">Granulicella aggregans</name>
    <dbReference type="NCBI Taxonomy" id="474949"/>
    <lineage>
        <taxon>Bacteria</taxon>
        <taxon>Pseudomonadati</taxon>
        <taxon>Acidobacteriota</taxon>
        <taxon>Terriglobia</taxon>
        <taxon>Terriglobales</taxon>
        <taxon>Acidobacteriaceae</taxon>
        <taxon>Granulicella</taxon>
    </lineage>
</organism>
<evidence type="ECO:0000313" key="3">
    <source>
        <dbReference type="Proteomes" id="UP000540989"/>
    </source>
</evidence>
<proteinExistence type="predicted"/>
<gene>
    <name evidence="2" type="ORF">HDF16_003254</name>
</gene>
<dbReference type="PROSITE" id="PS51257">
    <property type="entry name" value="PROKAR_LIPOPROTEIN"/>
    <property type="match status" value="1"/>
</dbReference>
<dbReference type="RefSeq" id="WP_184218280.1">
    <property type="nucleotide sequence ID" value="NZ_JACHIP010000004.1"/>
</dbReference>
<name>A0A7W7ZEP5_9BACT</name>
<reference evidence="2 3" key="1">
    <citation type="submission" date="2020-08" db="EMBL/GenBank/DDBJ databases">
        <title>Genomic Encyclopedia of Type Strains, Phase IV (KMG-V): Genome sequencing to study the core and pangenomes of soil and plant-associated prokaryotes.</title>
        <authorList>
            <person name="Whitman W."/>
        </authorList>
    </citation>
    <scope>NUCLEOTIDE SEQUENCE [LARGE SCALE GENOMIC DNA]</scope>
    <source>
        <strain evidence="2 3">M8UP14</strain>
    </source>
</reference>
<keyword evidence="3" id="KW-1185">Reference proteome</keyword>
<comment type="caution">
    <text evidence="2">The sequence shown here is derived from an EMBL/GenBank/DDBJ whole genome shotgun (WGS) entry which is preliminary data.</text>
</comment>
<protein>
    <submittedName>
        <fullName evidence="2">Uncharacterized protein</fullName>
    </submittedName>
</protein>
<sequence length="228" mass="25065">MQTLRSAPVPLLLILCACTPLQTFAAPPKLHTVTLGPAKKVPYTPPSAESSSPGDPTLKVRPLFVDSRQREWTTGDSHDVTDRSFTIRRALRINDRLPDESGDRWVWQPGPWLLVDRTTGHIAALHLPDFDPVVSDVAWFRDYAAYCGVATTAKGGLFAVVAQISTRKPIVHKQIAPWPQPDHAIPCQPATWQRQPMRATLQLTGGTPMTFDVVGTTSLIEDGDGEDQ</sequence>
<dbReference type="Proteomes" id="UP000540989">
    <property type="component" value="Unassembled WGS sequence"/>
</dbReference>
<feature type="chain" id="PRO_5031095983" evidence="1">
    <location>
        <begin position="26"/>
        <end position="228"/>
    </location>
</feature>
<accession>A0A7W7ZEP5</accession>
<keyword evidence="1" id="KW-0732">Signal</keyword>
<evidence type="ECO:0000256" key="1">
    <source>
        <dbReference type="SAM" id="SignalP"/>
    </source>
</evidence>
<dbReference type="EMBL" id="JACHIP010000004">
    <property type="protein sequence ID" value="MBB5058540.1"/>
    <property type="molecule type" value="Genomic_DNA"/>
</dbReference>
<dbReference type="AlphaFoldDB" id="A0A7W7ZEP5"/>
<feature type="signal peptide" evidence="1">
    <location>
        <begin position="1"/>
        <end position="25"/>
    </location>
</feature>